<name>A0ABR9B0U7_9BACL</name>
<proteinExistence type="predicted"/>
<evidence type="ECO:0000313" key="1">
    <source>
        <dbReference type="EMBL" id="MBD8500020.1"/>
    </source>
</evidence>
<comment type="caution">
    <text evidence="1">The sequence shown here is derived from an EMBL/GenBank/DDBJ whole genome shotgun (WGS) entry which is preliminary data.</text>
</comment>
<dbReference type="Proteomes" id="UP000634529">
    <property type="component" value="Unassembled WGS sequence"/>
</dbReference>
<sequence>MPTVWLVVIVCAIAAVVYGVVVKKQRDRSQANVIPITKRSKEKPLQQTGQKCSFCKTPSKKLIFYARENGTIVGLCKDCRPKAERQNMLPL</sequence>
<reference evidence="1 2" key="1">
    <citation type="submission" date="2020-09" db="EMBL/GenBank/DDBJ databases">
        <title>Paenibacillus sp. CAU 1523 isolated from sand of Haeundae Beach.</title>
        <authorList>
            <person name="Kim W."/>
        </authorList>
    </citation>
    <scope>NUCLEOTIDE SEQUENCE [LARGE SCALE GENOMIC DNA]</scope>
    <source>
        <strain evidence="1 2">CAU 1523</strain>
    </source>
</reference>
<keyword evidence="2" id="KW-1185">Reference proteome</keyword>
<accession>A0ABR9B0U7</accession>
<organism evidence="1 2">
    <name type="scientific">Paenibacillus arenosi</name>
    <dbReference type="NCBI Taxonomy" id="2774142"/>
    <lineage>
        <taxon>Bacteria</taxon>
        <taxon>Bacillati</taxon>
        <taxon>Bacillota</taxon>
        <taxon>Bacilli</taxon>
        <taxon>Bacillales</taxon>
        <taxon>Paenibacillaceae</taxon>
        <taxon>Paenibacillus</taxon>
    </lineage>
</organism>
<dbReference type="RefSeq" id="WP_192026334.1">
    <property type="nucleotide sequence ID" value="NZ_JACYTN010000017.1"/>
</dbReference>
<protein>
    <submittedName>
        <fullName evidence="1">Uncharacterized protein</fullName>
    </submittedName>
</protein>
<evidence type="ECO:0000313" key="2">
    <source>
        <dbReference type="Proteomes" id="UP000634529"/>
    </source>
</evidence>
<dbReference type="EMBL" id="JACYTN010000017">
    <property type="protein sequence ID" value="MBD8500020.1"/>
    <property type="molecule type" value="Genomic_DNA"/>
</dbReference>
<gene>
    <name evidence="1" type="ORF">IFO66_17145</name>
</gene>